<dbReference type="Pfam" id="PF02585">
    <property type="entry name" value="PIG-L"/>
    <property type="match status" value="1"/>
</dbReference>
<dbReference type="InterPro" id="IPR029062">
    <property type="entry name" value="Class_I_gatase-like"/>
</dbReference>
<dbReference type="PANTHER" id="PTHR12993">
    <property type="entry name" value="N-ACETYLGLUCOSAMINYL-PHOSPHATIDYLINOSITOL DE-N-ACETYLASE-RELATED"/>
    <property type="match status" value="1"/>
</dbReference>
<feature type="chain" id="PRO_5047080579" evidence="1">
    <location>
        <begin position="18"/>
        <end position="833"/>
    </location>
</feature>
<evidence type="ECO:0000256" key="1">
    <source>
        <dbReference type="SAM" id="SignalP"/>
    </source>
</evidence>
<gene>
    <name evidence="2" type="ORF">GCM10009117_00680</name>
</gene>
<dbReference type="EMBL" id="BAAAFG010000001">
    <property type="protein sequence ID" value="GAA0870923.1"/>
    <property type="molecule type" value="Genomic_DNA"/>
</dbReference>
<dbReference type="SUPFAM" id="SSF102588">
    <property type="entry name" value="LmbE-like"/>
    <property type="match status" value="1"/>
</dbReference>
<accession>A0ABN1MCW3</accession>
<name>A0ABN1MCW3_9FLAO</name>
<protein>
    <submittedName>
        <fullName evidence="2">PIG-L family deacetylase</fullName>
    </submittedName>
</protein>
<sequence length="833" mass="92846">MRHVFLLVFLSATVLQAQKPAPADAVSIHNNIKKLNFLGTALYVAAHPDDENTRLISYLSNHVHARTGYLSLTRGDGGQNLVGPEIREQLGLIRTQELLAARRVDGGEQRFTRANDFGYSKHPDETLKIWNKDQVLGDVVWAIRTFRPDIIINRFNHRTPGTTHGHHTSSAMLSVEAFDLVNNKKAYPKQLEYTSIWQPKRLYFNTSWWFYGSRENFEKADKGKLQQVDVGVFYPSSGRSNNEIASIASSQHLSQGFGRVSSRGSQEEYVEFLKGEQPEGDDLFSGINTTWSRLEGGKAIGDILYNVEEDFDFTNPAASIPQLLKAQKLIKALPSSHYKTLKLEEITEIIIDCAGLYLEVTVANATAAPVESIELNYYLLNRSNREIKAQLFVASNNIKIPPSNRRFDLLPNQPIDENVTATIAKDAGYTSPYWLEEKGTTGMYTVKDQDLIGQPENDSSVSIHFQLVFTVDGEQQVLDVKRPVVYKYSLPEKGELYKPFAIVPKISLSMADDVIVFSNTQAKEIKVALNANSANQSGELKLQAPKGFSITPATIPFELNQKGSEFSAVFTVSPPAAASQGTLSAQAKTKESTYTNELITIDYDHIPTQYIVTPATAKVVKLDVKKKGSKVVYIEGAGDVVPESIMQLGYEVAKISPQELSADHLIDADAVVVGIRAYNISPELRLKNSFILDYVKSGGNVIVQYNTSRRLNFDELAPYPLSLSRDRVTDEFAAVKFLTKEHPVLNQPNNITKADFEDWVQERGLYFPNEWDDAYTPILGWNDQGESLKKGSLLIAPYGKGNYIYTGISFFRQFPAGVSGAYRLFANMLSLGK</sequence>
<dbReference type="RefSeq" id="WP_343762349.1">
    <property type="nucleotide sequence ID" value="NZ_BAAAFG010000001.1"/>
</dbReference>
<feature type="signal peptide" evidence="1">
    <location>
        <begin position="1"/>
        <end position="17"/>
    </location>
</feature>
<keyword evidence="1" id="KW-0732">Signal</keyword>
<dbReference type="SUPFAM" id="SSF52317">
    <property type="entry name" value="Class I glutamine amidotransferase-like"/>
    <property type="match status" value="1"/>
</dbReference>
<evidence type="ECO:0000313" key="2">
    <source>
        <dbReference type="EMBL" id="GAA0870923.1"/>
    </source>
</evidence>
<dbReference type="InterPro" id="IPR003737">
    <property type="entry name" value="GlcNAc_PI_deacetylase-related"/>
</dbReference>
<organism evidence="2 3">
    <name type="scientific">Gangjinia marincola</name>
    <dbReference type="NCBI Taxonomy" id="578463"/>
    <lineage>
        <taxon>Bacteria</taxon>
        <taxon>Pseudomonadati</taxon>
        <taxon>Bacteroidota</taxon>
        <taxon>Flavobacteriia</taxon>
        <taxon>Flavobacteriales</taxon>
        <taxon>Flavobacteriaceae</taxon>
        <taxon>Gangjinia</taxon>
    </lineage>
</organism>
<reference evidence="2 3" key="1">
    <citation type="journal article" date="2019" name="Int. J. Syst. Evol. Microbiol.">
        <title>The Global Catalogue of Microorganisms (GCM) 10K type strain sequencing project: providing services to taxonomists for standard genome sequencing and annotation.</title>
        <authorList>
            <consortium name="The Broad Institute Genomics Platform"/>
            <consortium name="The Broad Institute Genome Sequencing Center for Infectious Disease"/>
            <person name="Wu L."/>
            <person name="Ma J."/>
        </authorList>
    </citation>
    <scope>NUCLEOTIDE SEQUENCE [LARGE SCALE GENOMIC DNA]</scope>
    <source>
        <strain evidence="2 3">JCM 16082</strain>
    </source>
</reference>
<comment type="caution">
    <text evidence="2">The sequence shown here is derived from an EMBL/GenBank/DDBJ whole genome shotgun (WGS) entry which is preliminary data.</text>
</comment>
<dbReference type="PANTHER" id="PTHR12993:SF11">
    <property type="entry name" value="N-ACETYLGLUCOSAMINYL-PHOSPHATIDYLINOSITOL DE-N-ACETYLASE"/>
    <property type="match status" value="1"/>
</dbReference>
<evidence type="ECO:0000313" key="3">
    <source>
        <dbReference type="Proteomes" id="UP001500507"/>
    </source>
</evidence>
<proteinExistence type="predicted"/>
<dbReference type="Proteomes" id="UP001500507">
    <property type="component" value="Unassembled WGS sequence"/>
</dbReference>
<dbReference type="InterPro" id="IPR024078">
    <property type="entry name" value="LmbE-like_dom_sf"/>
</dbReference>
<dbReference type="Gene3D" id="3.40.50.10320">
    <property type="entry name" value="LmbE-like"/>
    <property type="match status" value="1"/>
</dbReference>
<keyword evidence="3" id="KW-1185">Reference proteome</keyword>